<evidence type="ECO:0000313" key="2">
    <source>
        <dbReference type="Proteomes" id="UP001225316"/>
    </source>
</evidence>
<evidence type="ECO:0000313" key="1">
    <source>
        <dbReference type="EMBL" id="MDQ8207962.1"/>
    </source>
</evidence>
<keyword evidence="2" id="KW-1185">Reference proteome</keyword>
<sequence length="165" mass="18557">MSTRLKTSAIVFGVLLLLCGYFYFQVDWEVRAIRKQLKQVAELVEKEGSVSTFESLARSRQLSNCFTEHAKVEYLAGRAFAGGPDELGRAFLAVWNQVDSASVAILRHDVELSEQHPEAKSRVTVNARVILAGNDAMRDSVQYQIYWRKLDGDWLIHEVVTVGAP</sequence>
<dbReference type="InterPro" id="IPR032710">
    <property type="entry name" value="NTF2-like_dom_sf"/>
</dbReference>
<gene>
    <name evidence="1" type="ORF">QEH52_10605</name>
</gene>
<dbReference type="Proteomes" id="UP001225316">
    <property type="component" value="Unassembled WGS sequence"/>
</dbReference>
<dbReference type="RefSeq" id="WP_308950332.1">
    <property type="nucleotide sequence ID" value="NZ_JARXHW010000022.1"/>
</dbReference>
<protein>
    <submittedName>
        <fullName evidence="1">Nuclear transport factor 2 family protein</fullName>
    </submittedName>
</protein>
<dbReference type="SUPFAM" id="SSF54427">
    <property type="entry name" value="NTF2-like"/>
    <property type="match status" value="1"/>
</dbReference>
<accession>A0ABU1AWH4</accession>
<name>A0ABU1AWH4_9BACT</name>
<reference evidence="1 2" key="1">
    <citation type="submission" date="2023-04" db="EMBL/GenBank/DDBJ databases">
        <title>A novel bacteria isolated from coastal sediment.</title>
        <authorList>
            <person name="Liu X.-J."/>
            <person name="Du Z.-J."/>
        </authorList>
    </citation>
    <scope>NUCLEOTIDE SEQUENCE [LARGE SCALE GENOMIC DNA]</scope>
    <source>
        <strain evidence="1 2">SDUM461003</strain>
    </source>
</reference>
<proteinExistence type="predicted"/>
<comment type="caution">
    <text evidence="1">The sequence shown here is derived from an EMBL/GenBank/DDBJ whole genome shotgun (WGS) entry which is preliminary data.</text>
</comment>
<dbReference type="EMBL" id="JARXHW010000022">
    <property type="protein sequence ID" value="MDQ8207962.1"/>
    <property type="molecule type" value="Genomic_DNA"/>
</dbReference>
<dbReference type="Gene3D" id="3.10.450.50">
    <property type="match status" value="1"/>
</dbReference>
<organism evidence="1 2">
    <name type="scientific">Thalassobacterium maritimum</name>
    <dbReference type="NCBI Taxonomy" id="3041265"/>
    <lineage>
        <taxon>Bacteria</taxon>
        <taxon>Pseudomonadati</taxon>
        <taxon>Verrucomicrobiota</taxon>
        <taxon>Opitutia</taxon>
        <taxon>Puniceicoccales</taxon>
        <taxon>Coraliomargaritaceae</taxon>
        <taxon>Thalassobacterium</taxon>
    </lineage>
</organism>